<keyword evidence="1" id="KW-1133">Transmembrane helix</keyword>
<dbReference type="Proteomes" id="UP000050280">
    <property type="component" value="Unassembled WGS sequence"/>
</dbReference>
<organism evidence="2 3">
    <name type="scientific">Croceitalea dokdonensis DOKDO 023</name>
    <dbReference type="NCBI Taxonomy" id="1300341"/>
    <lineage>
        <taxon>Bacteria</taxon>
        <taxon>Pseudomonadati</taxon>
        <taxon>Bacteroidota</taxon>
        <taxon>Flavobacteriia</taxon>
        <taxon>Flavobacteriales</taxon>
        <taxon>Flavobacteriaceae</taxon>
        <taxon>Croceitalea</taxon>
    </lineage>
</organism>
<dbReference type="RefSeq" id="WP_054558198.1">
    <property type="nucleotide sequence ID" value="NZ_LDJX01000002.1"/>
</dbReference>
<dbReference type="OrthoDB" id="1525210at2"/>
<feature type="transmembrane region" description="Helical" evidence="1">
    <location>
        <begin position="69"/>
        <end position="92"/>
    </location>
</feature>
<proteinExistence type="predicted"/>
<keyword evidence="1" id="KW-0472">Membrane</keyword>
<accession>A0A0P7AL32</accession>
<evidence type="ECO:0000313" key="2">
    <source>
        <dbReference type="EMBL" id="KPM32554.1"/>
    </source>
</evidence>
<dbReference type="AlphaFoldDB" id="A0A0P7AL32"/>
<comment type="caution">
    <text evidence="2">The sequence shown here is derived from an EMBL/GenBank/DDBJ whole genome shotgun (WGS) entry which is preliminary data.</text>
</comment>
<dbReference type="STRING" id="1300341.I595_972"/>
<feature type="transmembrane region" description="Helical" evidence="1">
    <location>
        <begin position="6"/>
        <end position="21"/>
    </location>
</feature>
<name>A0A0P7AL32_9FLAO</name>
<evidence type="ECO:0000313" key="3">
    <source>
        <dbReference type="Proteomes" id="UP000050280"/>
    </source>
</evidence>
<protein>
    <submittedName>
        <fullName evidence="2">Uncharacterized protein</fullName>
    </submittedName>
</protein>
<gene>
    <name evidence="2" type="ORF">I595_972</name>
</gene>
<keyword evidence="3" id="KW-1185">Reference proteome</keyword>
<sequence>MVVFFLLIPLLGLVLLFLKDTNPRRKIILNGLLLLNSAIYLVPMILAYLSTPEGASLFNENTGGGAFLWFYMLLMPLCGLALLVLAILKIVFMVQSKQKANSSDPTPPK</sequence>
<evidence type="ECO:0000256" key="1">
    <source>
        <dbReference type="SAM" id="Phobius"/>
    </source>
</evidence>
<reference evidence="2 3" key="1">
    <citation type="submission" date="2015-09" db="EMBL/GenBank/DDBJ databases">
        <title>Genome sequence of the marine flavobacterium Croceitalea dokdonensis DOKDO 023 that contains proton- and sodium-pumping rhodopsins.</title>
        <authorList>
            <person name="Kwon S.-K."/>
            <person name="Lee H.K."/>
            <person name="Kwak M.-J."/>
            <person name="Kim J.F."/>
        </authorList>
    </citation>
    <scope>NUCLEOTIDE SEQUENCE [LARGE SCALE GENOMIC DNA]</scope>
    <source>
        <strain evidence="2 3">DOKDO 023</strain>
    </source>
</reference>
<dbReference type="EMBL" id="LDJX01000002">
    <property type="protein sequence ID" value="KPM32554.1"/>
    <property type="molecule type" value="Genomic_DNA"/>
</dbReference>
<feature type="transmembrane region" description="Helical" evidence="1">
    <location>
        <begin position="28"/>
        <end position="49"/>
    </location>
</feature>
<keyword evidence="1" id="KW-0812">Transmembrane</keyword>